<feature type="domain" description="Acyl-CoA dehydrogenase/oxidase C-terminal" evidence="7">
    <location>
        <begin position="247"/>
        <end position="397"/>
    </location>
</feature>
<evidence type="ECO:0000256" key="3">
    <source>
        <dbReference type="ARBA" id="ARBA00022630"/>
    </source>
</evidence>
<evidence type="ECO:0000259" key="7">
    <source>
        <dbReference type="Pfam" id="PF00441"/>
    </source>
</evidence>
<dbReference type="InterPro" id="IPR013786">
    <property type="entry name" value="AcylCoA_DH/ox_N"/>
</dbReference>
<protein>
    <submittedName>
        <fullName evidence="10">Acyl-CoA dehydrogenase family protein</fullName>
    </submittedName>
</protein>
<dbReference type="Gene3D" id="1.10.540.10">
    <property type="entry name" value="Acyl-CoA dehydrogenase/oxidase, N-terminal domain"/>
    <property type="match status" value="1"/>
</dbReference>
<dbReference type="PANTHER" id="PTHR43292:SF4">
    <property type="entry name" value="ACYL-COA DEHYDROGENASE FADE34"/>
    <property type="match status" value="1"/>
</dbReference>
<evidence type="ECO:0000259" key="9">
    <source>
        <dbReference type="Pfam" id="PF02771"/>
    </source>
</evidence>
<gene>
    <name evidence="10" type="ORF">GCM10023321_27440</name>
</gene>
<proteinExistence type="inferred from homology"/>
<dbReference type="InterPro" id="IPR046373">
    <property type="entry name" value="Acyl-CoA_Oxase/DH_mid-dom_sf"/>
</dbReference>
<dbReference type="InterPro" id="IPR052161">
    <property type="entry name" value="Mycobact_Acyl-CoA_DH"/>
</dbReference>
<feature type="domain" description="Acyl-CoA dehydrogenase/oxidase N-terminal" evidence="9">
    <location>
        <begin position="52"/>
        <end position="137"/>
    </location>
</feature>
<keyword evidence="5 6" id="KW-0560">Oxidoreductase</keyword>
<evidence type="ECO:0000256" key="2">
    <source>
        <dbReference type="ARBA" id="ARBA00009347"/>
    </source>
</evidence>
<feature type="domain" description="Acyl-CoA oxidase/dehydrogenase middle" evidence="8">
    <location>
        <begin position="141"/>
        <end position="235"/>
    </location>
</feature>
<dbReference type="Pfam" id="PF00441">
    <property type="entry name" value="Acyl-CoA_dh_1"/>
    <property type="match status" value="1"/>
</dbReference>
<evidence type="ECO:0000256" key="5">
    <source>
        <dbReference type="ARBA" id="ARBA00023002"/>
    </source>
</evidence>
<dbReference type="InterPro" id="IPR006091">
    <property type="entry name" value="Acyl-CoA_Oxase/DH_mid-dom"/>
</dbReference>
<organism evidence="10 11">
    <name type="scientific">Pseudonocardia eucalypti</name>
    <dbReference type="NCBI Taxonomy" id="648755"/>
    <lineage>
        <taxon>Bacteria</taxon>
        <taxon>Bacillati</taxon>
        <taxon>Actinomycetota</taxon>
        <taxon>Actinomycetes</taxon>
        <taxon>Pseudonocardiales</taxon>
        <taxon>Pseudonocardiaceae</taxon>
        <taxon>Pseudonocardia</taxon>
    </lineage>
</organism>
<accession>A0ABP9Q037</accession>
<dbReference type="Pfam" id="PF02771">
    <property type="entry name" value="Acyl-CoA_dh_N"/>
    <property type="match status" value="1"/>
</dbReference>
<dbReference type="RefSeq" id="WP_185063830.1">
    <property type="nucleotide sequence ID" value="NZ_BAABJP010000010.1"/>
</dbReference>
<evidence type="ECO:0000256" key="4">
    <source>
        <dbReference type="ARBA" id="ARBA00022827"/>
    </source>
</evidence>
<evidence type="ECO:0000256" key="1">
    <source>
        <dbReference type="ARBA" id="ARBA00001974"/>
    </source>
</evidence>
<dbReference type="Gene3D" id="1.20.140.10">
    <property type="entry name" value="Butyryl-CoA Dehydrogenase, subunit A, domain 3"/>
    <property type="match status" value="1"/>
</dbReference>
<evidence type="ECO:0000313" key="10">
    <source>
        <dbReference type="EMBL" id="GAA5154937.1"/>
    </source>
</evidence>
<dbReference type="InterPro" id="IPR036250">
    <property type="entry name" value="AcylCo_DH-like_C"/>
</dbReference>
<keyword evidence="11" id="KW-1185">Reference proteome</keyword>
<dbReference type="PANTHER" id="PTHR43292">
    <property type="entry name" value="ACYL-COA DEHYDROGENASE"/>
    <property type="match status" value="1"/>
</dbReference>
<keyword evidence="3 6" id="KW-0285">Flavoprotein</keyword>
<reference evidence="11" key="1">
    <citation type="journal article" date="2019" name="Int. J. Syst. Evol. Microbiol.">
        <title>The Global Catalogue of Microorganisms (GCM) 10K type strain sequencing project: providing services to taxonomists for standard genome sequencing and annotation.</title>
        <authorList>
            <consortium name="The Broad Institute Genomics Platform"/>
            <consortium name="The Broad Institute Genome Sequencing Center for Infectious Disease"/>
            <person name="Wu L."/>
            <person name="Ma J."/>
        </authorList>
    </citation>
    <scope>NUCLEOTIDE SEQUENCE [LARGE SCALE GENOMIC DNA]</scope>
    <source>
        <strain evidence="11">JCM 18303</strain>
    </source>
</reference>
<dbReference type="InterPro" id="IPR037069">
    <property type="entry name" value="AcylCoA_DH/ox_N_sf"/>
</dbReference>
<keyword evidence="4 6" id="KW-0274">FAD</keyword>
<dbReference type="InterPro" id="IPR009100">
    <property type="entry name" value="AcylCoA_DH/oxidase_NM_dom_sf"/>
</dbReference>
<comment type="caution">
    <text evidence="10">The sequence shown here is derived from an EMBL/GenBank/DDBJ whole genome shotgun (WGS) entry which is preliminary data.</text>
</comment>
<dbReference type="SUPFAM" id="SSF47203">
    <property type="entry name" value="Acyl-CoA dehydrogenase C-terminal domain-like"/>
    <property type="match status" value="1"/>
</dbReference>
<dbReference type="Gene3D" id="2.40.110.10">
    <property type="entry name" value="Butyryl-CoA Dehydrogenase, subunit A, domain 2"/>
    <property type="match status" value="1"/>
</dbReference>
<evidence type="ECO:0000259" key="8">
    <source>
        <dbReference type="Pfam" id="PF02770"/>
    </source>
</evidence>
<dbReference type="InterPro" id="IPR009075">
    <property type="entry name" value="AcylCo_DH/oxidase_C"/>
</dbReference>
<dbReference type="Pfam" id="PF02770">
    <property type="entry name" value="Acyl-CoA_dh_M"/>
    <property type="match status" value="1"/>
</dbReference>
<comment type="similarity">
    <text evidence="2 6">Belongs to the acyl-CoA dehydrogenase family.</text>
</comment>
<dbReference type="EMBL" id="BAABJP010000010">
    <property type="protein sequence ID" value="GAA5154937.1"/>
    <property type="molecule type" value="Genomic_DNA"/>
</dbReference>
<comment type="cofactor">
    <cofactor evidence="1 6">
        <name>FAD</name>
        <dbReference type="ChEBI" id="CHEBI:57692"/>
    </cofactor>
</comment>
<sequence>MITLEAFAEEVEAYLSAHYPRAARAERKAFAWGEGSDEVRLFQEPDPETEADALPAIRAWRRGLWEAGLGWITGPAEHGGRGLSGAHQRAFERVARGYQVPGDAMLTIGLGMVAPTILAHGTDAQRERYLTGLYSGEYIGCQLFSEPGAGSDLASLSTKAVRGEDGNWRLSGQKVWTSGAHLADIGEIICRTSDGPRHRNLTAFVLDMHAPGVTVRPLRQMTGGAAFNEVFLDDVVVPDTDRLGEVGEGWRVAITTLANERNAIGATGFGGTGLLSTDRIAALVRHCDLAGDPVVRRAFGELMVALRVARYNQQVLAARARAGEAPGPEAGLNKMALSDNMAHLGRFVTDVLGPRAVVDTGEWGTYAWTSLVLGAPGYRIGGGTDEVLKNSIAQRVLGLPRPS</sequence>
<dbReference type="SUPFAM" id="SSF56645">
    <property type="entry name" value="Acyl-CoA dehydrogenase NM domain-like"/>
    <property type="match status" value="1"/>
</dbReference>
<dbReference type="Proteomes" id="UP001428817">
    <property type="component" value="Unassembled WGS sequence"/>
</dbReference>
<evidence type="ECO:0000313" key="11">
    <source>
        <dbReference type="Proteomes" id="UP001428817"/>
    </source>
</evidence>
<evidence type="ECO:0000256" key="6">
    <source>
        <dbReference type="RuleBase" id="RU362125"/>
    </source>
</evidence>
<name>A0ABP9Q037_9PSEU</name>